<organism evidence="9 10">
    <name type="scientific">Gaiella occulta</name>
    <dbReference type="NCBI Taxonomy" id="1002870"/>
    <lineage>
        <taxon>Bacteria</taxon>
        <taxon>Bacillati</taxon>
        <taxon>Actinomycetota</taxon>
        <taxon>Thermoleophilia</taxon>
        <taxon>Gaiellales</taxon>
        <taxon>Gaiellaceae</taxon>
        <taxon>Gaiella</taxon>
    </lineage>
</organism>
<dbReference type="Pfam" id="PF05977">
    <property type="entry name" value="MFS_3"/>
    <property type="match status" value="1"/>
</dbReference>
<dbReference type="PANTHER" id="PTHR23513">
    <property type="entry name" value="INTEGRAL MEMBRANE EFFLUX PROTEIN-RELATED"/>
    <property type="match status" value="1"/>
</dbReference>
<dbReference type="RefSeq" id="WP_220150491.1">
    <property type="nucleotide sequence ID" value="NZ_QQZY01000002.1"/>
</dbReference>
<feature type="transmembrane region" description="Helical" evidence="7">
    <location>
        <begin position="105"/>
        <end position="125"/>
    </location>
</feature>
<dbReference type="Proteomes" id="UP000254134">
    <property type="component" value="Unassembled WGS sequence"/>
</dbReference>
<evidence type="ECO:0000256" key="7">
    <source>
        <dbReference type="SAM" id="Phobius"/>
    </source>
</evidence>
<name>A0A7M2Z0L9_9ACTN</name>
<evidence type="ECO:0000256" key="2">
    <source>
        <dbReference type="ARBA" id="ARBA00022448"/>
    </source>
</evidence>
<keyword evidence="2" id="KW-0813">Transport</keyword>
<gene>
    <name evidence="9" type="ORF">Gocc_1362</name>
</gene>
<dbReference type="GO" id="GO:0005886">
    <property type="term" value="C:plasma membrane"/>
    <property type="evidence" value="ECO:0007669"/>
    <property type="project" value="UniProtKB-SubCell"/>
</dbReference>
<feature type="transmembrane region" description="Helical" evidence="7">
    <location>
        <begin position="285"/>
        <end position="314"/>
    </location>
</feature>
<dbReference type="PANTHER" id="PTHR23513:SF9">
    <property type="entry name" value="ENTEROBACTIN EXPORTER ENTS"/>
    <property type="match status" value="1"/>
</dbReference>
<protein>
    <submittedName>
        <fullName evidence="9">Transmembrane secretion effector</fullName>
    </submittedName>
</protein>
<evidence type="ECO:0000256" key="3">
    <source>
        <dbReference type="ARBA" id="ARBA00022475"/>
    </source>
</evidence>
<dbReference type="CDD" id="cd06173">
    <property type="entry name" value="MFS_MefA_like"/>
    <property type="match status" value="1"/>
</dbReference>
<accession>A0A7M2Z0L9</accession>
<comment type="subcellular location">
    <subcellularLocation>
        <location evidence="1">Cell membrane</location>
        <topology evidence="1">Multi-pass membrane protein</topology>
    </subcellularLocation>
</comment>
<keyword evidence="4 7" id="KW-0812">Transmembrane</keyword>
<feature type="transmembrane region" description="Helical" evidence="7">
    <location>
        <begin position="255"/>
        <end position="273"/>
    </location>
</feature>
<dbReference type="GO" id="GO:0022857">
    <property type="term" value="F:transmembrane transporter activity"/>
    <property type="evidence" value="ECO:0007669"/>
    <property type="project" value="InterPro"/>
</dbReference>
<feature type="transmembrane region" description="Helical" evidence="7">
    <location>
        <begin position="146"/>
        <end position="164"/>
    </location>
</feature>
<evidence type="ECO:0000313" key="10">
    <source>
        <dbReference type="Proteomes" id="UP000254134"/>
    </source>
</evidence>
<dbReference type="AlphaFoldDB" id="A0A7M2Z0L9"/>
<dbReference type="InterPro" id="IPR010290">
    <property type="entry name" value="TM_effector"/>
</dbReference>
<feature type="domain" description="Major facilitator superfamily (MFS) profile" evidence="8">
    <location>
        <begin position="1"/>
        <end position="396"/>
    </location>
</feature>
<feature type="transmembrane region" description="Helical" evidence="7">
    <location>
        <begin position="48"/>
        <end position="66"/>
    </location>
</feature>
<evidence type="ECO:0000259" key="8">
    <source>
        <dbReference type="PROSITE" id="PS50850"/>
    </source>
</evidence>
<dbReference type="PROSITE" id="PS50850">
    <property type="entry name" value="MFS"/>
    <property type="match status" value="1"/>
</dbReference>
<dbReference type="SUPFAM" id="SSF103473">
    <property type="entry name" value="MFS general substrate transporter"/>
    <property type="match status" value="1"/>
</dbReference>
<evidence type="ECO:0000256" key="6">
    <source>
        <dbReference type="ARBA" id="ARBA00023136"/>
    </source>
</evidence>
<reference evidence="10" key="2">
    <citation type="journal article" date="2019" name="MicrobiologyOpen">
        <title>High-quality draft genome sequence of Gaiella occulta isolated from a 150 meter deep mineral water borehole and comparison with the genome sequences of other deep-branching lineages of the phylum Actinobacteria.</title>
        <authorList>
            <person name="Severino R."/>
            <person name="Froufe H.J.C."/>
            <person name="Barroso C."/>
            <person name="Albuquerque L."/>
            <person name="Lobo-da-Cunha A."/>
            <person name="da Costa M.S."/>
            <person name="Egas C."/>
        </authorList>
    </citation>
    <scope>NUCLEOTIDE SEQUENCE [LARGE SCALE GENOMIC DNA]</scope>
    <source>
        <strain evidence="10">F2-233</strain>
    </source>
</reference>
<keyword evidence="5 7" id="KW-1133">Transmembrane helix</keyword>
<dbReference type="InterPro" id="IPR036259">
    <property type="entry name" value="MFS_trans_sf"/>
</dbReference>
<feature type="transmembrane region" description="Helical" evidence="7">
    <location>
        <begin position="218"/>
        <end position="243"/>
    </location>
</feature>
<feature type="transmembrane region" description="Helical" evidence="7">
    <location>
        <begin position="363"/>
        <end position="388"/>
    </location>
</feature>
<evidence type="ECO:0000313" key="9">
    <source>
        <dbReference type="EMBL" id="RDI75564.1"/>
    </source>
</evidence>
<dbReference type="EMBL" id="QQZY01000002">
    <property type="protein sequence ID" value="RDI75564.1"/>
    <property type="molecule type" value="Genomic_DNA"/>
</dbReference>
<sequence>MRAVDSPLRHRDFVLFLGVMLASGFALEMSFVAVGWQVYAVHGDPLDLGLVGLAMFIPLPLLALPAGHLADRFPRRTLLALAIALEAAVAVGLLAVTRAGADRTWPFFLLAFATGVAASLGSPASRALTPSLVPREVLVRALAQRSVVFQASVIGGPALGGLLFALRADLVYGVSAALSVVALAATLLLRAGRDPAGGAAPDLASLLGGVRLVRRTPVLLGAISLDLFAVLFGGAVALLPVFAKDILGVGPAGLGILRAAPAAGALLAAIVLTRRPVRERAGRTLLTVVALYGVSIVVFGLSTSIWLSLLALAAGGAVDMVSVVLRQTILPLVTPDELRGRVNAVEMVFISASNELGAFESGLAAALVGAVPAVVVGGVLTVAIAVGWTRFFPALARVDRLDELRPAVSAVS</sequence>
<evidence type="ECO:0000256" key="1">
    <source>
        <dbReference type="ARBA" id="ARBA00004651"/>
    </source>
</evidence>
<dbReference type="InterPro" id="IPR020846">
    <property type="entry name" value="MFS_dom"/>
</dbReference>
<keyword evidence="3" id="KW-1003">Cell membrane</keyword>
<keyword evidence="10" id="KW-1185">Reference proteome</keyword>
<evidence type="ECO:0000256" key="5">
    <source>
        <dbReference type="ARBA" id="ARBA00022989"/>
    </source>
</evidence>
<proteinExistence type="predicted"/>
<feature type="transmembrane region" description="Helical" evidence="7">
    <location>
        <begin position="78"/>
        <end position="99"/>
    </location>
</feature>
<reference evidence="9 10" key="1">
    <citation type="submission" date="2018-07" db="EMBL/GenBank/DDBJ databases">
        <title>High-quality-draft genome sequence of Gaiella occulta.</title>
        <authorList>
            <person name="Severino R."/>
            <person name="Froufe H.J.C."/>
            <person name="Rainey F.A."/>
            <person name="Barroso C."/>
            <person name="Albuquerque L."/>
            <person name="Lobo-Da-Cunha A."/>
            <person name="Da Costa M.S."/>
            <person name="Egas C."/>
        </authorList>
    </citation>
    <scope>NUCLEOTIDE SEQUENCE [LARGE SCALE GENOMIC DNA]</scope>
    <source>
        <strain evidence="9 10">F2-233</strain>
    </source>
</reference>
<keyword evidence="6 7" id="KW-0472">Membrane</keyword>
<feature type="transmembrane region" description="Helical" evidence="7">
    <location>
        <begin position="170"/>
        <end position="189"/>
    </location>
</feature>
<evidence type="ECO:0000256" key="4">
    <source>
        <dbReference type="ARBA" id="ARBA00022692"/>
    </source>
</evidence>
<feature type="transmembrane region" description="Helical" evidence="7">
    <location>
        <begin position="12"/>
        <end position="36"/>
    </location>
</feature>
<dbReference type="Gene3D" id="1.20.1250.20">
    <property type="entry name" value="MFS general substrate transporter like domains"/>
    <property type="match status" value="1"/>
</dbReference>
<comment type="caution">
    <text evidence="9">The sequence shown here is derived from an EMBL/GenBank/DDBJ whole genome shotgun (WGS) entry which is preliminary data.</text>
</comment>